<evidence type="ECO:0000259" key="1">
    <source>
        <dbReference type="Pfam" id="PF05193"/>
    </source>
</evidence>
<proteinExistence type="predicted"/>
<dbReference type="OrthoDB" id="9762085at2"/>
<dbReference type="RefSeq" id="WP_094016586.1">
    <property type="nucleotide sequence ID" value="NZ_NMQW01000027.1"/>
</dbReference>
<dbReference type="EMBL" id="NMQW01000027">
    <property type="protein sequence ID" value="OXM84732.1"/>
    <property type="molecule type" value="Genomic_DNA"/>
</dbReference>
<dbReference type="InterPro" id="IPR050361">
    <property type="entry name" value="MPP/UQCRC_Complex"/>
</dbReference>
<accession>A0A229UMY3</accession>
<dbReference type="AlphaFoldDB" id="A0A229UMY3"/>
<comment type="caution">
    <text evidence="2">The sequence shown here is derived from an EMBL/GenBank/DDBJ whole genome shotgun (WGS) entry which is preliminary data.</text>
</comment>
<dbReference type="InterPro" id="IPR011249">
    <property type="entry name" value="Metalloenz_LuxS/M16"/>
</dbReference>
<feature type="domain" description="Peptidase M16 C-terminal" evidence="1">
    <location>
        <begin position="184"/>
        <end position="360"/>
    </location>
</feature>
<evidence type="ECO:0000313" key="3">
    <source>
        <dbReference type="Proteomes" id="UP000215509"/>
    </source>
</evidence>
<reference evidence="2 3" key="1">
    <citation type="submission" date="2017-07" db="EMBL/GenBank/DDBJ databases">
        <title>Genome sequencing and assembly of Paenibacillus rigui.</title>
        <authorList>
            <person name="Mayilraj S."/>
        </authorList>
    </citation>
    <scope>NUCLEOTIDE SEQUENCE [LARGE SCALE GENOMIC DNA]</scope>
    <source>
        <strain evidence="2 3">JCM 16352</strain>
    </source>
</reference>
<dbReference type="GO" id="GO:0046872">
    <property type="term" value="F:metal ion binding"/>
    <property type="evidence" value="ECO:0007669"/>
    <property type="project" value="InterPro"/>
</dbReference>
<dbReference type="SUPFAM" id="SSF63411">
    <property type="entry name" value="LuxS/MPP-like metallohydrolase"/>
    <property type="match status" value="2"/>
</dbReference>
<organism evidence="2 3">
    <name type="scientific">Paenibacillus rigui</name>
    <dbReference type="NCBI Taxonomy" id="554312"/>
    <lineage>
        <taxon>Bacteria</taxon>
        <taxon>Bacillati</taxon>
        <taxon>Bacillota</taxon>
        <taxon>Bacilli</taxon>
        <taxon>Bacillales</taxon>
        <taxon>Paenibacillaceae</taxon>
        <taxon>Paenibacillus</taxon>
    </lineage>
</organism>
<dbReference type="Pfam" id="PF05193">
    <property type="entry name" value="Peptidase_M16_C"/>
    <property type="match status" value="1"/>
</dbReference>
<dbReference type="PANTHER" id="PTHR11851:SF186">
    <property type="entry name" value="INACTIVE METALLOPROTEASE YMFF-RELATED"/>
    <property type="match status" value="1"/>
</dbReference>
<sequence>MKHIQFERGSTRNIRVHVLPTEQFKTYAISVYIGTPLEEDTVTPTAFIPFVLRRGTETYPETKQFRERLDDLYGAGFGFDIYKRGDYQMVQFRMDLIQDHYVNSPESLLQKGIQFVGEAITKPALEDGHFVSKYIESEKISLQKRIESIVNDKIKYAAERCVEEMCKNEPYRLHPLGNIEALQKLTPESLYTYYQHWIQTSPIDIYIVGQTSLEEVLPIIEKSFDIDRTSASLTAYSGKTEHRQVSEVREVIEQLDVNQGKLNLGLRANLTYADPAYPTMLMYNGILGGYPHSKLFINVREKASLAYYASSRLDGHKGILTIQSGIEIQNYEKAVTIIREQLEAMAKGEISDVELQQTQAMISGHLRELQDSAFELISFDFNNILSGVERTVPSLVEAVLAVDKEHIQNIAKQVQLDTIYFLRDRKGGE</sequence>
<dbReference type="Proteomes" id="UP000215509">
    <property type="component" value="Unassembled WGS sequence"/>
</dbReference>
<dbReference type="NCBIfam" id="NF047422">
    <property type="entry name" value="YfmF_fam"/>
    <property type="match status" value="1"/>
</dbReference>
<dbReference type="InterPro" id="IPR007863">
    <property type="entry name" value="Peptidase_M16_C"/>
</dbReference>
<keyword evidence="3" id="KW-1185">Reference proteome</keyword>
<gene>
    <name evidence="2" type="ORF">CF651_19705</name>
</gene>
<evidence type="ECO:0000313" key="2">
    <source>
        <dbReference type="EMBL" id="OXM84732.1"/>
    </source>
</evidence>
<name>A0A229UMY3_9BACL</name>
<dbReference type="PANTHER" id="PTHR11851">
    <property type="entry name" value="METALLOPROTEASE"/>
    <property type="match status" value="1"/>
</dbReference>
<protein>
    <submittedName>
        <fullName evidence="2">Peptidase M16</fullName>
    </submittedName>
</protein>
<dbReference type="Gene3D" id="3.30.830.10">
    <property type="entry name" value="Metalloenzyme, LuxS/M16 peptidase-like"/>
    <property type="match status" value="2"/>
</dbReference>